<dbReference type="InterPro" id="IPR029063">
    <property type="entry name" value="SAM-dependent_MTases_sf"/>
</dbReference>
<evidence type="ECO:0000313" key="3">
    <source>
        <dbReference type="Proteomes" id="UP001220395"/>
    </source>
</evidence>
<name>A0ABY7TLB3_9SPHN</name>
<accession>A0ABY7TLB3</accession>
<evidence type="ECO:0000313" key="2">
    <source>
        <dbReference type="EMBL" id="WCT74028.1"/>
    </source>
</evidence>
<gene>
    <name evidence="2" type="ORF">PQ455_01995</name>
</gene>
<keyword evidence="1" id="KW-0620">Polyamine biosynthesis</keyword>
<reference evidence="2 3" key="1">
    <citation type="submission" date="2023-02" db="EMBL/GenBank/DDBJ databases">
        <title>Genome sequence of Sphingomonas naphthae.</title>
        <authorList>
            <person name="Kim S."/>
            <person name="Heo J."/>
            <person name="Kwon S.-W."/>
        </authorList>
    </citation>
    <scope>NUCLEOTIDE SEQUENCE [LARGE SCALE GENOMIC DNA]</scope>
    <source>
        <strain evidence="2 3">KACC 18716</strain>
    </source>
</reference>
<dbReference type="RefSeq" id="WP_273688735.1">
    <property type="nucleotide sequence ID" value="NZ_CP117411.1"/>
</dbReference>
<protein>
    <submittedName>
        <fullName evidence="2">Spermidine synthase</fullName>
    </submittedName>
</protein>
<dbReference type="SUPFAM" id="SSF53335">
    <property type="entry name" value="S-adenosyl-L-methionine-dependent methyltransferases"/>
    <property type="match status" value="1"/>
</dbReference>
<proteinExistence type="predicted"/>
<sequence length="272" mass="29036">MAQLRTANKRHDRAIDKARRLSAPVAVARATPGAALIGSYAAMPDERIELVDVAPIPGGGELRLLRRGDDYSIRFLGDELMGSQVQHSEQALSTLTCARLGPGRRRVLIGGLGMGFTLGAALETLPGDAEVVVAELVPKIVEWAGGILSHLFGGHLADPRVTVRIADVHDVIVAETEGFDAILLDVDNGPDGMISLANDRLYCNWGLRAAFAALRPGGILGIWSGYSDADFTTRLDLAGFGVEAINIQAISEEEDEGYTIWLATRPLSVDTI</sequence>
<dbReference type="Proteomes" id="UP001220395">
    <property type="component" value="Chromosome"/>
</dbReference>
<dbReference type="Gene3D" id="3.40.50.150">
    <property type="entry name" value="Vaccinia Virus protein VP39"/>
    <property type="match status" value="1"/>
</dbReference>
<organism evidence="2 3">
    <name type="scientific">Sphingomonas naphthae</name>
    <dbReference type="NCBI Taxonomy" id="1813468"/>
    <lineage>
        <taxon>Bacteria</taxon>
        <taxon>Pseudomonadati</taxon>
        <taxon>Pseudomonadota</taxon>
        <taxon>Alphaproteobacteria</taxon>
        <taxon>Sphingomonadales</taxon>
        <taxon>Sphingomonadaceae</taxon>
        <taxon>Sphingomonas</taxon>
    </lineage>
</organism>
<evidence type="ECO:0000256" key="1">
    <source>
        <dbReference type="ARBA" id="ARBA00023115"/>
    </source>
</evidence>
<dbReference type="PANTHER" id="PTHR43317:SF3">
    <property type="entry name" value="BLR2883 PROTEIN"/>
    <property type="match status" value="1"/>
</dbReference>
<dbReference type="PANTHER" id="PTHR43317">
    <property type="entry name" value="THERMOSPERMINE SYNTHASE ACAULIS5"/>
    <property type="match status" value="1"/>
</dbReference>
<dbReference type="EMBL" id="CP117411">
    <property type="protein sequence ID" value="WCT74028.1"/>
    <property type="molecule type" value="Genomic_DNA"/>
</dbReference>
<keyword evidence="3" id="KW-1185">Reference proteome</keyword>